<feature type="domain" description="Ionotropic glutamate receptor C-terminal" evidence="4">
    <location>
        <begin position="73"/>
        <end position="299"/>
    </location>
</feature>
<evidence type="ECO:0000256" key="2">
    <source>
        <dbReference type="SAM" id="SignalP"/>
    </source>
</evidence>
<protein>
    <submittedName>
        <fullName evidence="5">Amino acid ABC transporter substrate-binding protein, PAAT family (TC 3.A.1.3.-)</fullName>
    </submittedName>
</protein>
<proteinExistence type="predicted"/>
<dbReference type="InterPro" id="IPR001320">
    <property type="entry name" value="Iontro_rcpt_C"/>
</dbReference>
<evidence type="ECO:0000259" key="4">
    <source>
        <dbReference type="SMART" id="SM00079"/>
    </source>
</evidence>
<name>A0A1G4TA29_9HYPH</name>
<dbReference type="SUPFAM" id="SSF53850">
    <property type="entry name" value="Periplasmic binding protein-like II"/>
    <property type="match status" value="1"/>
</dbReference>
<gene>
    <name evidence="5" type="ORF">SAMN05660859_2766</name>
</gene>
<dbReference type="SMART" id="SM00079">
    <property type="entry name" value="PBPe"/>
    <property type="match status" value="1"/>
</dbReference>
<feature type="domain" description="Solute-binding protein family 3/N-terminal" evidence="3">
    <location>
        <begin position="72"/>
        <end position="300"/>
    </location>
</feature>
<keyword evidence="6" id="KW-1185">Reference proteome</keyword>
<sequence>MRYFSPVVKPCSVRAFIFAVALALAAPLDAASAQSAPAPTPSADTAGAVMVPGFWDPKRRPERPDVTRLPVQIRFVTTEDYPPFSFRGEDGRPTGFNVDIARAICTELAIRCTLEILPFEQLVEALDSGKADAAIAGIAISAASRERTDFSDRYFRSPARFVARRGDPAQKVTPDALASKSVGVVADTAHEAYLRDFFNKIAIRRFPDAEAARAALQKGDIDLLFGDGVQLALWLNGTASAGCCVFVGGPFTESLYFGEGMGIAVKRGNDALRQSLNYALAQLWEEGVYTDLYLRWFPISVY</sequence>
<organism evidence="5 6">
    <name type="scientific">Ancylobacter rudongensis</name>
    <dbReference type="NCBI Taxonomy" id="177413"/>
    <lineage>
        <taxon>Bacteria</taxon>
        <taxon>Pseudomonadati</taxon>
        <taxon>Pseudomonadota</taxon>
        <taxon>Alphaproteobacteria</taxon>
        <taxon>Hyphomicrobiales</taxon>
        <taxon>Xanthobacteraceae</taxon>
        <taxon>Ancylobacter</taxon>
    </lineage>
</organism>
<dbReference type="PANTHER" id="PTHR35936:SF35">
    <property type="entry name" value="L-CYSTINE-BINDING PROTEIN TCYJ"/>
    <property type="match status" value="1"/>
</dbReference>
<dbReference type="EMBL" id="FMTP01000004">
    <property type="protein sequence ID" value="SCW78211.1"/>
    <property type="molecule type" value="Genomic_DNA"/>
</dbReference>
<evidence type="ECO:0000313" key="5">
    <source>
        <dbReference type="EMBL" id="SCW78211.1"/>
    </source>
</evidence>
<feature type="signal peptide" evidence="2">
    <location>
        <begin position="1"/>
        <end position="25"/>
    </location>
</feature>
<dbReference type="InterPro" id="IPR001638">
    <property type="entry name" value="Solute-binding_3/MltF_N"/>
</dbReference>
<keyword evidence="1 2" id="KW-0732">Signal</keyword>
<reference evidence="6" key="1">
    <citation type="submission" date="2016-10" db="EMBL/GenBank/DDBJ databases">
        <authorList>
            <person name="Varghese N."/>
            <person name="Submissions S."/>
        </authorList>
    </citation>
    <scope>NUCLEOTIDE SEQUENCE [LARGE SCALE GENOMIC DNA]</scope>
    <source>
        <strain evidence="6">CGMCC 1.1761</strain>
    </source>
</reference>
<dbReference type="STRING" id="177413.SAMN05660859_2766"/>
<dbReference type="SMART" id="SM00062">
    <property type="entry name" value="PBPb"/>
    <property type="match status" value="1"/>
</dbReference>
<dbReference type="GO" id="GO:0016020">
    <property type="term" value="C:membrane"/>
    <property type="evidence" value="ECO:0007669"/>
    <property type="project" value="InterPro"/>
</dbReference>
<accession>A0A1G4TA29</accession>
<dbReference type="Proteomes" id="UP000198889">
    <property type="component" value="Unassembled WGS sequence"/>
</dbReference>
<dbReference type="GO" id="GO:0015276">
    <property type="term" value="F:ligand-gated monoatomic ion channel activity"/>
    <property type="evidence" value="ECO:0007669"/>
    <property type="project" value="InterPro"/>
</dbReference>
<dbReference type="PANTHER" id="PTHR35936">
    <property type="entry name" value="MEMBRANE-BOUND LYTIC MUREIN TRANSGLYCOSYLASE F"/>
    <property type="match status" value="1"/>
</dbReference>
<dbReference type="AlphaFoldDB" id="A0A1G4TA29"/>
<feature type="chain" id="PRO_5011717691" evidence="2">
    <location>
        <begin position="26"/>
        <end position="302"/>
    </location>
</feature>
<evidence type="ECO:0000313" key="6">
    <source>
        <dbReference type="Proteomes" id="UP000198889"/>
    </source>
</evidence>
<evidence type="ECO:0000256" key="1">
    <source>
        <dbReference type="ARBA" id="ARBA00022729"/>
    </source>
</evidence>
<evidence type="ECO:0000259" key="3">
    <source>
        <dbReference type="SMART" id="SM00062"/>
    </source>
</evidence>
<dbReference type="Pfam" id="PF00497">
    <property type="entry name" value="SBP_bac_3"/>
    <property type="match status" value="1"/>
</dbReference>
<dbReference type="Gene3D" id="3.40.190.10">
    <property type="entry name" value="Periplasmic binding protein-like II"/>
    <property type="match status" value="2"/>
</dbReference>